<evidence type="ECO:0000256" key="1">
    <source>
        <dbReference type="SAM" id="MobiDB-lite"/>
    </source>
</evidence>
<dbReference type="RefSeq" id="XP_033381891.1">
    <property type="nucleotide sequence ID" value="XM_033522271.1"/>
</dbReference>
<keyword evidence="3" id="KW-1185">Reference proteome</keyword>
<reference evidence="2" key="1">
    <citation type="journal article" date="2020" name="Stud. Mycol.">
        <title>101 Dothideomycetes genomes: a test case for predicting lifestyles and emergence of pathogens.</title>
        <authorList>
            <person name="Haridas S."/>
            <person name="Albert R."/>
            <person name="Binder M."/>
            <person name="Bloem J."/>
            <person name="Labutti K."/>
            <person name="Salamov A."/>
            <person name="Andreopoulos B."/>
            <person name="Baker S."/>
            <person name="Barry K."/>
            <person name="Bills G."/>
            <person name="Bluhm B."/>
            <person name="Cannon C."/>
            <person name="Castanera R."/>
            <person name="Culley D."/>
            <person name="Daum C."/>
            <person name="Ezra D."/>
            <person name="Gonzalez J."/>
            <person name="Henrissat B."/>
            <person name="Kuo A."/>
            <person name="Liang C."/>
            <person name="Lipzen A."/>
            <person name="Lutzoni F."/>
            <person name="Magnuson J."/>
            <person name="Mondo S."/>
            <person name="Nolan M."/>
            <person name="Ohm R."/>
            <person name="Pangilinan J."/>
            <person name="Park H.-J."/>
            <person name="Ramirez L."/>
            <person name="Alfaro M."/>
            <person name="Sun H."/>
            <person name="Tritt A."/>
            <person name="Yoshinaga Y."/>
            <person name="Zwiers L.-H."/>
            <person name="Turgeon B."/>
            <person name="Goodwin S."/>
            <person name="Spatafora J."/>
            <person name="Crous P."/>
            <person name="Grigoriev I."/>
        </authorList>
    </citation>
    <scope>NUCLEOTIDE SEQUENCE</scope>
    <source>
        <strain evidence="2">CBS 175.79</strain>
    </source>
</reference>
<organism evidence="2 3">
    <name type="scientific">Aaosphaeria arxii CBS 175.79</name>
    <dbReference type="NCBI Taxonomy" id="1450172"/>
    <lineage>
        <taxon>Eukaryota</taxon>
        <taxon>Fungi</taxon>
        <taxon>Dikarya</taxon>
        <taxon>Ascomycota</taxon>
        <taxon>Pezizomycotina</taxon>
        <taxon>Dothideomycetes</taxon>
        <taxon>Pleosporomycetidae</taxon>
        <taxon>Pleosporales</taxon>
        <taxon>Pleosporales incertae sedis</taxon>
        <taxon>Aaosphaeria</taxon>
    </lineage>
</organism>
<accession>A0A6A5XKA1</accession>
<dbReference type="EMBL" id="ML978071">
    <property type="protein sequence ID" value="KAF2013552.1"/>
    <property type="molecule type" value="Genomic_DNA"/>
</dbReference>
<feature type="compositionally biased region" description="Polar residues" evidence="1">
    <location>
        <begin position="281"/>
        <end position="320"/>
    </location>
</feature>
<gene>
    <name evidence="2" type="ORF">BU24DRAFT_240180</name>
</gene>
<dbReference type="OrthoDB" id="5316527at2759"/>
<evidence type="ECO:0000313" key="2">
    <source>
        <dbReference type="EMBL" id="KAF2013552.1"/>
    </source>
</evidence>
<dbReference type="Proteomes" id="UP000799778">
    <property type="component" value="Unassembled WGS sequence"/>
</dbReference>
<proteinExistence type="predicted"/>
<dbReference type="GeneID" id="54279668"/>
<name>A0A6A5XKA1_9PLEO</name>
<dbReference type="AlphaFoldDB" id="A0A6A5XKA1"/>
<feature type="region of interest" description="Disordered" evidence="1">
    <location>
        <begin position="281"/>
        <end position="323"/>
    </location>
</feature>
<protein>
    <submittedName>
        <fullName evidence="2">Uncharacterized protein</fullName>
    </submittedName>
</protein>
<sequence>MFKAQVFRRGFSIWRRRVPESQIIRSAIRDGHETIQIQRVRINTPLISRSRMIGTVVTTIGTYQFLRWLDDDEEEEKTDTQVGRHRQGGAQVNTWQQVTADTTFEEDEEDDDVLLFLPTGLSRPKPREYYKGSDPEWQGFLEVSRNPERVRQIRRDFTRTVRGEVARDTQYKRLLGDIEQNKGNVWIDVVFPDGPPLEYERPGIEITDNLEIRRSLQPVQHIHHHQLRNTLMPIAAANAAYMDIKRRFWVAWIKVRRSLGYPVKLDVSDFAYRHALIISQPTASPSPRTTSQVPQHEPTGQSSTLSSTFQQEPQGTSDPSKSILARYAPKLRIDRDMVISGKLFRSIMEQAHSQQQEPPPRGNIILTGMVEVVGSRATITYNVIGHYDVKTGEFQNVKYFHRLARSRKQSPRGGP</sequence>
<evidence type="ECO:0000313" key="3">
    <source>
        <dbReference type="Proteomes" id="UP000799778"/>
    </source>
</evidence>